<dbReference type="SUPFAM" id="SSF56954">
    <property type="entry name" value="Outer membrane efflux proteins (OEP)"/>
    <property type="match status" value="1"/>
</dbReference>
<evidence type="ECO:0000256" key="2">
    <source>
        <dbReference type="SAM" id="MobiDB-lite"/>
    </source>
</evidence>
<dbReference type="Gene3D" id="1.20.1600.10">
    <property type="entry name" value="Outer membrane efflux proteins (OEP)"/>
    <property type="match status" value="1"/>
</dbReference>
<accession>A3VCJ5</accession>
<gene>
    <name evidence="3" type="ORF">RB2654_12349</name>
</gene>
<keyword evidence="4" id="KW-1185">Reference proteome</keyword>
<dbReference type="HOGENOM" id="CLU_589033_0_0_5"/>
<dbReference type="OrthoDB" id="7790365at2"/>
<name>A3VCJ5_9RHOB</name>
<reference evidence="3 4" key="1">
    <citation type="journal article" date="2010" name="J. Bacteriol.">
        <title>Genome sequences of Pelagibaca bermudensis HTCC2601T and Maritimibacter alkaliphilus HTCC2654T, the type strains of two marine Roseobacter genera.</title>
        <authorList>
            <person name="Thrash J.C."/>
            <person name="Cho J.C."/>
            <person name="Ferriera S."/>
            <person name="Johnson J."/>
            <person name="Vergin K.L."/>
            <person name="Giovannoni S.J."/>
        </authorList>
    </citation>
    <scope>NUCLEOTIDE SEQUENCE [LARGE SCALE GENOMIC DNA]</scope>
    <source>
        <strain evidence="3 4">HTCC2654</strain>
    </source>
</reference>
<evidence type="ECO:0008006" key="5">
    <source>
        <dbReference type="Google" id="ProtNLM"/>
    </source>
</evidence>
<sequence length="417" mass="43588">MSDGFATSDDPDVTRNAGAFAEAQGERGEDHQSQIIEALIARRSVLPEGSSYARVADATLAASSRTAEAELRQARLRSRAADKNWLPSLGPSVSLLSLSSIVASLVVDQVLFDFGKKKAEREFARADVEAAAVALSQDENDRVHTALSLYLKSEEARELAAASGGAVTRMREMETIMAKRVEGGISDMSELAVIRSKVAELAATQADAVQAGRTARAELAAMTAGSLDTVHGIAKLTIPGDAVDPLSLHLAHAERDRDIAEAAIARAGLLPGLSAGAAISSRDGVTGPDLVLSSDNGIGFSTPDNLKAVDASKEAAERRVAQAREDAARRLAALSQERAGLAARAGRAVDLAAQGQANANLFRRQFDAGTRTVSEVVTVIESMARLEAEAIAAKYAGARADIEIARELGLLADGGEI</sequence>
<feature type="region of interest" description="Disordered" evidence="2">
    <location>
        <begin position="1"/>
        <end position="31"/>
    </location>
</feature>
<feature type="coiled-coil region" evidence="1">
    <location>
        <begin position="306"/>
        <end position="344"/>
    </location>
</feature>
<dbReference type="eggNOG" id="COG1538">
    <property type="taxonomic scope" value="Bacteria"/>
</dbReference>
<dbReference type="AlphaFoldDB" id="A3VCJ5"/>
<dbReference type="RefSeq" id="WP_008332028.1">
    <property type="nucleotide sequence ID" value="NZ_CH902578.1"/>
</dbReference>
<dbReference type="Proteomes" id="UP000002931">
    <property type="component" value="Unassembled WGS sequence"/>
</dbReference>
<organism evidence="3 4">
    <name type="scientific">Maritimibacter alkaliphilus HTCC2654</name>
    <dbReference type="NCBI Taxonomy" id="314271"/>
    <lineage>
        <taxon>Bacteria</taxon>
        <taxon>Pseudomonadati</taxon>
        <taxon>Pseudomonadota</taxon>
        <taxon>Alphaproteobacteria</taxon>
        <taxon>Rhodobacterales</taxon>
        <taxon>Roseobacteraceae</taxon>
        <taxon>Maritimibacter</taxon>
    </lineage>
</organism>
<proteinExistence type="predicted"/>
<dbReference type="EMBL" id="AAMT01000003">
    <property type="protein sequence ID" value="EAQ13861.1"/>
    <property type="molecule type" value="Genomic_DNA"/>
</dbReference>
<comment type="caution">
    <text evidence="3">The sequence shown here is derived from an EMBL/GenBank/DDBJ whole genome shotgun (WGS) entry which is preliminary data.</text>
</comment>
<dbReference type="STRING" id="314271.RB2654_12349"/>
<evidence type="ECO:0000256" key="1">
    <source>
        <dbReference type="SAM" id="Coils"/>
    </source>
</evidence>
<evidence type="ECO:0000313" key="4">
    <source>
        <dbReference type="Proteomes" id="UP000002931"/>
    </source>
</evidence>
<protein>
    <recommendedName>
        <fullName evidence="5">Outer membrane efflux protein</fullName>
    </recommendedName>
</protein>
<keyword evidence="1" id="KW-0175">Coiled coil</keyword>
<evidence type="ECO:0000313" key="3">
    <source>
        <dbReference type="EMBL" id="EAQ13861.1"/>
    </source>
</evidence>
<dbReference type="GO" id="GO:0015562">
    <property type="term" value="F:efflux transmembrane transporter activity"/>
    <property type="evidence" value="ECO:0007669"/>
    <property type="project" value="InterPro"/>
</dbReference>